<dbReference type="Gene3D" id="2.70.98.10">
    <property type="match status" value="1"/>
</dbReference>
<comment type="subunit">
    <text evidence="2">Monomer.</text>
</comment>
<keyword evidence="5 9" id="KW-0326">Glycosidase</keyword>
<dbReference type="GO" id="GO:0004557">
    <property type="term" value="F:alpha-galactosidase activity"/>
    <property type="evidence" value="ECO:0007669"/>
    <property type="project" value="UniProtKB-EC"/>
</dbReference>
<dbReference type="InterPro" id="IPR013785">
    <property type="entry name" value="Aldolase_TIM"/>
</dbReference>
<evidence type="ECO:0000259" key="7">
    <source>
        <dbReference type="Pfam" id="PF14508"/>
    </source>
</evidence>
<evidence type="ECO:0000256" key="1">
    <source>
        <dbReference type="ARBA" id="ARBA00001913"/>
    </source>
</evidence>
<keyword evidence="3 9" id="KW-0378">Hydrolase</keyword>
<keyword evidence="4" id="KW-0106">Calcium</keyword>
<dbReference type="EMBL" id="CAXJRC010000046">
    <property type="protein sequence ID" value="CAL2108708.1"/>
    <property type="molecule type" value="Genomic_DNA"/>
</dbReference>
<evidence type="ECO:0000256" key="2">
    <source>
        <dbReference type="ARBA" id="ARBA00011245"/>
    </source>
</evidence>
<evidence type="ECO:0000256" key="4">
    <source>
        <dbReference type="ARBA" id="ARBA00022837"/>
    </source>
</evidence>
<feature type="domain" description="Glycosyl-hydrolase 97 C-terminal oligomerisation" evidence="8">
    <location>
        <begin position="559"/>
        <end position="653"/>
    </location>
</feature>
<dbReference type="PANTHER" id="PTHR35803">
    <property type="entry name" value="GLUCAN 1,4-ALPHA-GLUCOSIDASE SUSB-RELATED"/>
    <property type="match status" value="1"/>
</dbReference>
<accession>A0ABP1FJH0</accession>
<dbReference type="Gene3D" id="3.20.20.70">
    <property type="entry name" value="Aldolase class I"/>
    <property type="match status" value="1"/>
</dbReference>
<feature type="domain" description="Glycosyl-hydrolase 97 N-terminal" evidence="7">
    <location>
        <begin position="26"/>
        <end position="290"/>
    </location>
</feature>
<proteinExistence type="predicted"/>
<dbReference type="InterPro" id="IPR052720">
    <property type="entry name" value="Glycosyl_hydrolase_97"/>
</dbReference>
<comment type="caution">
    <text evidence="9">The sequence shown here is derived from an EMBL/GenBank/DDBJ whole genome shotgun (WGS) entry which is preliminary data.</text>
</comment>
<dbReference type="SUPFAM" id="SSF51445">
    <property type="entry name" value="(Trans)glycosidases"/>
    <property type="match status" value="1"/>
</dbReference>
<name>A0ABP1FJH0_9FLAO</name>
<evidence type="ECO:0000313" key="9">
    <source>
        <dbReference type="EMBL" id="CAL2108708.1"/>
    </source>
</evidence>
<feature type="domain" description="Glycosyl-hydrolase 97 catalytic" evidence="6">
    <location>
        <begin position="308"/>
        <end position="460"/>
    </location>
</feature>
<comment type="cofactor">
    <cofactor evidence="1">
        <name>Ca(2+)</name>
        <dbReference type="ChEBI" id="CHEBI:29108"/>
    </cofactor>
</comment>
<dbReference type="EC" id="3.2.1.22" evidence="9"/>
<gene>
    <name evidence="9" type="ORF">T190115A13A_90054</name>
</gene>
<dbReference type="Pfam" id="PF14509">
    <property type="entry name" value="GH97_C"/>
    <property type="match status" value="1"/>
</dbReference>
<protein>
    <submittedName>
        <fullName evidence="9">Retaining alpha-galactosidase</fullName>
        <ecNumber evidence="9">3.2.1.22</ecNumber>
    </submittedName>
</protein>
<reference evidence="9 10" key="1">
    <citation type="submission" date="2024-05" db="EMBL/GenBank/DDBJ databases">
        <authorList>
            <person name="Duchaud E."/>
        </authorList>
    </citation>
    <scope>NUCLEOTIDE SEQUENCE [LARGE SCALE GENOMIC DNA]</scope>
    <source>
        <strain evidence="9">Ena-SAMPLE-TAB-13-05-2024-13:56:06:370-140305</strain>
    </source>
</reference>
<dbReference type="PANTHER" id="PTHR35803:SF2">
    <property type="entry name" value="RETAINING ALPHA-GALACTOSIDASE"/>
    <property type="match status" value="1"/>
</dbReference>
<dbReference type="InterPro" id="IPR013780">
    <property type="entry name" value="Glyco_hydro_b"/>
</dbReference>
<evidence type="ECO:0000313" key="10">
    <source>
        <dbReference type="Proteomes" id="UP001497602"/>
    </source>
</evidence>
<dbReference type="Proteomes" id="UP001497602">
    <property type="component" value="Unassembled WGS sequence"/>
</dbReference>
<sequence length="656" mass="75496">MKKLAYCLKICLFLFTQYIVGQNYTLVSPDKTIRTIITVSEHISYSIWVDNNLVMDDSRLSLTLDNGINLGKKPIIVTAKTNNVNQVLKPVLRVKSKEIQDIYNELTLTFKNKYLVRFRAYNNGIAYQFETKFKEDIIVKDEEATFNFTQNNKTYFPREAAFFSHNERLYEHNALDTLTTKDLASLPTLVSSKNNIKILLTETALLDYPGMWLTGNKSNSLKATFPKFVLKTKVNRFERWKDDRSLKPIQTAPYIAKTKGTRTFPWRIIAIAKNDEDLITNQLSYQLAAPNKIKNTSWIQPGKVAWDWWNDNNIYGVDFKAGINTDTYKYYIDFAAKYGIEYIILDEGWYKLGNVLSIMPEVDVIELINYGKSKNVGLILWVAWSSLEQQLEKALDSYQKWGAKGIKVDFMQRDDQWMVTYYERVAKACADRELLVDFHGSYKPAGLRRTYPNVLTREGVKGAENNKWAKYITPAHNVTLPFIRMVAGPMDYTPGAMRNAHDANFKISWKRPMAKGTRAHQVAMYVVYESPLQMLCDSPSNYLKEDVTTKFIAQIPTIWDETKVLHAKLGEHIALARKYKDTWYIGAMTNETEKELTIDFSFLKKGTYKIEIFKDGTNANRNAVDYKLITKTITSKDTLTAKLAKGGGWSAIIKKQ</sequence>
<organism evidence="9 10">
    <name type="scientific">Tenacibaculum vairaonense</name>
    <dbReference type="NCBI Taxonomy" id="3137860"/>
    <lineage>
        <taxon>Bacteria</taxon>
        <taxon>Pseudomonadati</taxon>
        <taxon>Bacteroidota</taxon>
        <taxon>Flavobacteriia</taxon>
        <taxon>Flavobacteriales</taxon>
        <taxon>Flavobacteriaceae</taxon>
        <taxon>Tenacibaculum</taxon>
    </lineage>
</organism>
<dbReference type="InterPro" id="IPR029486">
    <property type="entry name" value="GH97_N"/>
</dbReference>
<dbReference type="Gene3D" id="2.60.40.1180">
    <property type="entry name" value="Golgi alpha-mannosidase II"/>
    <property type="match status" value="1"/>
</dbReference>
<evidence type="ECO:0000259" key="6">
    <source>
        <dbReference type="Pfam" id="PF10566"/>
    </source>
</evidence>
<evidence type="ECO:0000256" key="3">
    <source>
        <dbReference type="ARBA" id="ARBA00022801"/>
    </source>
</evidence>
<dbReference type="InterPro" id="IPR029483">
    <property type="entry name" value="GH97_C"/>
</dbReference>
<dbReference type="Pfam" id="PF14508">
    <property type="entry name" value="GH97_N"/>
    <property type="match status" value="1"/>
</dbReference>
<keyword evidence="10" id="KW-1185">Reference proteome</keyword>
<dbReference type="RefSeq" id="WP_348740304.1">
    <property type="nucleotide sequence ID" value="NZ_CAXJRC010000046.1"/>
</dbReference>
<dbReference type="InterPro" id="IPR014718">
    <property type="entry name" value="GH-type_carb-bd"/>
</dbReference>
<dbReference type="InterPro" id="IPR017853">
    <property type="entry name" value="GH"/>
</dbReference>
<dbReference type="Pfam" id="PF10566">
    <property type="entry name" value="Glyco_hydro_97"/>
    <property type="match status" value="1"/>
</dbReference>
<evidence type="ECO:0000256" key="5">
    <source>
        <dbReference type="ARBA" id="ARBA00023295"/>
    </source>
</evidence>
<evidence type="ECO:0000259" key="8">
    <source>
        <dbReference type="Pfam" id="PF14509"/>
    </source>
</evidence>
<dbReference type="InterPro" id="IPR019563">
    <property type="entry name" value="GH97_catalytic"/>
</dbReference>